<reference evidence="8 9" key="1">
    <citation type="submission" date="2019-03" db="EMBL/GenBank/DDBJ databases">
        <title>Sequencing the genomes of 1000 actinobacteria strains.</title>
        <authorList>
            <person name="Klenk H.-P."/>
        </authorList>
    </citation>
    <scope>NUCLEOTIDE SEQUENCE [LARGE SCALE GENOMIC DNA]</scope>
    <source>
        <strain evidence="8 9">DSM 18936</strain>
    </source>
</reference>
<accession>A0A4R7HXG6</accession>
<feature type="transmembrane region" description="Helical" evidence="6">
    <location>
        <begin position="244"/>
        <end position="264"/>
    </location>
</feature>
<proteinExistence type="predicted"/>
<dbReference type="EMBL" id="SOAU01000001">
    <property type="protein sequence ID" value="TDT15745.1"/>
    <property type="molecule type" value="Genomic_DNA"/>
</dbReference>
<evidence type="ECO:0000256" key="1">
    <source>
        <dbReference type="ARBA" id="ARBA00004651"/>
    </source>
</evidence>
<dbReference type="AlphaFoldDB" id="A0A4R7HXG6"/>
<feature type="transmembrane region" description="Helical" evidence="6">
    <location>
        <begin position="104"/>
        <end position="126"/>
    </location>
</feature>
<dbReference type="InterPro" id="IPR050189">
    <property type="entry name" value="MFS_Efflux_Transporters"/>
</dbReference>
<dbReference type="GO" id="GO:0005886">
    <property type="term" value="C:plasma membrane"/>
    <property type="evidence" value="ECO:0007669"/>
    <property type="project" value="UniProtKB-SubCell"/>
</dbReference>
<evidence type="ECO:0000256" key="3">
    <source>
        <dbReference type="ARBA" id="ARBA00022692"/>
    </source>
</evidence>
<feature type="transmembrane region" description="Helical" evidence="6">
    <location>
        <begin position="48"/>
        <end position="68"/>
    </location>
</feature>
<evidence type="ECO:0000256" key="5">
    <source>
        <dbReference type="ARBA" id="ARBA00023136"/>
    </source>
</evidence>
<dbReference type="InterPro" id="IPR020846">
    <property type="entry name" value="MFS_dom"/>
</dbReference>
<feature type="transmembrane region" description="Helical" evidence="6">
    <location>
        <begin position="336"/>
        <end position="357"/>
    </location>
</feature>
<dbReference type="SUPFAM" id="SSF103473">
    <property type="entry name" value="MFS general substrate transporter"/>
    <property type="match status" value="1"/>
</dbReference>
<dbReference type="PANTHER" id="PTHR43124:SF3">
    <property type="entry name" value="CHLORAMPHENICOL EFFLUX PUMP RV0191"/>
    <property type="match status" value="1"/>
</dbReference>
<feature type="transmembrane region" description="Helical" evidence="6">
    <location>
        <begin position="209"/>
        <end position="232"/>
    </location>
</feature>
<dbReference type="Pfam" id="PF07690">
    <property type="entry name" value="MFS_1"/>
    <property type="match status" value="1"/>
</dbReference>
<dbReference type="PANTHER" id="PTHR43124">
    <property type="entry name" value="PURINE EFFLUX PUMP PBUE"/>
    <property type="match status" value="1"/>
</dbReference>
<feature type="transmembrane region" description="Helical" evidence="6">
    <location>
        <begin position="147"/>
        <end position="163"/>
    </location>
</feature>
<feature type="transmembrane region" description="Helical" evidence="6">
    <location>
        <begin position="12"/>
        <end position="36"/>
    </location>
</feature>
<evidence type="ECO:0000256" key="2">
    <source>
        <dbReference type="ARBA" id="ARBA00022475"/>
    </source>
</evidence>
<feature type="transmembrane region" description="Helical" evidence="6">
    <location>
        <begin position="301"/>
        <end position="324"/>
    </location>
</feature>
<name>A0A4R7HXG6_9ACTN</name>
<dbReference type="InterPro" id="IPR011701">
    <property type="entry name" value="MFS"/>
</dbReference>
<dbReference type="GO" id="GO:0022857">
    <property type="term" value="F:transmembrane transporter activity"/>
    <property type="evidence" value="ECO:0007669"/>
    <property type="project" value="InterPro"/>
</dbReference>
<evidence type="ECO:0000313" key="8">
    <source>
        <dbReference type="EMBL" id="TDT15745.1"/>
    </source>
</evidence>
<protein>
    <submittedName>
        <fullName evidence="8">Putative MFS family arabinose efflux permease</fullName>
    </submittedName>
</protein>
<dbReference type="InterPro" id="IPR036259">
    <property type="entry name" value="MFS_trans_sf"/>
</dbReference>
<feature type="transmembrane region" description="Helical" evidence="6">
    <location>
        <begin position="363"/>
        <end position="384"/>
    </location>
</feature>
<comment type="caution">
    <text evidence="8">The sequence shown here is derived from an EMBL/GenBank/DDBJ whole genome shotgun (WGS) entry which is preliminary data.</text>
</comment>
<evidence type="ECO:0000256" key="4">
    <source>
        <dbReference type="ARBA" id="ARBA00022989"/>
    </source>
</evidence>
<feature type="transmembrane region" description="Helical" evidence="6">
    <location>
        <begin position="169"/>
        <end position="188"/>
    </location>
</feature>
<feature type="transmembrane region" description="Helical" evidence="6">
    <location>
        <begin position="276"/>
        <end position="295"/>
    </location>
</feature>
<dbReference type="OrthoDB" id="5176013at2"/>
<feature type="transmembrane region" description="Helical" evidence="6">
    <location>
        <begin position="80"/>
        <end position="98"/>
    </location>
</feature>
<dbReference type="RefSeq" id="WP_133868176.1">
    <property type="nucleotide sequence ID" value="NZ_SOAU01000001.1"/>
</dbReference>
<comment type="subcellular location">
    <subcellularLocation>
        <location evidence="1">Cell membrane</location>
        <topology evidence="1">Multi-pass membrane protein</topology>
    </subcellularLocation>
</comment>
<evidence type="ECO:0000313" key="9">
    <source>
        <dbReference type="Proteomes" id="UP000294558"/>
    </source>
</evidence>
<keyword evidence="9" id="KW-1185">Reference proteome</keyword>
<keyword evidence="3 6" id="KW-0812">Transmembrane</keyword>
<sequence length="387" mass="39069">MTDLDTRPSARPVVAVSVSAAVASALPGFLVGALAVQMRSEFDVGESVYAWAMSGYFLAASFASIPLGRVAQRVGPRRQIVAALSIAAAANVAIAATARSFGLLVAVMALIGVCNAAAQTAVNLALASARLERLGFAISIKQSGMPLASMLSGLAVPVIALTVGWRWAFVTVAAIGFGTAAAVMRVLGPYEAPDRETDDHHRRSGSPSTALLGAAVASGFLSFGAGALNAWVVESGVDAGLGEGVAGLMLAGGAALGVAIRLVCGVRLDRSPSLPFRRAGVIALVGATGVALLAVRSAPVHVIATLVGFAGGWIWPVFTNFGIVRTNAGRAAAATGITQTGVYVGVFVGPLASGVLIERAGYGPMWIVTAVAMAVGAVVAIRVARHF</sequence>
<dbReference type="Gene3D" id="1.20.1250.20">
    <property type="entry name" value="MFS general substrate transporter like domains"/>
    <property type="match status" value="1"/>
</dbReference>
<keyword evidence="5 6" id="KW-0472">Membrane</keyword>
<dbReference type="Proteomes" id="UP000294558">
    <property type="component" value="Unassembled WGS sequence"/>
</dbReference>
<organism evidence="8 9">
    <name type="scientific">Ilumatobacter fluminis</name>
    <dbReference type="NCBI Taxonomy" id="467091"/>
    <lineage>
        <taxon>Bacteria</taxon>
        <taxon>Bacillati</taxon>
        <taxon>Actinomycetota</taxon>
        <taxon>Acidimicrobiia</taxon>
        <taxon>Acidimicrobiales</taxon>
        <taxon>Ilumatobacteraceae</taxon>
        <taxon>Ilumatobacter</taxon>
    </lineage>
</organism>
<dbReference type="PROSITE" id="PS50850">
    <property type="entry name" value="MFS"/>
    <property type="match status" value="1"/>
</dbReference>
<keyword evidence="4 6" id="KW-1133">Transmembrane helix</keyword>
<keyword evidence="2" id="KW-1003">Cell membrane</keyword>
<feature type="domain" description="Major facilitator superfamily (MFS) profile" evidence="7">
    <location>
        <begin position="13"/>
        <end position="387"/>
    </location>
</feature>
<gene>
    <name evidence="8" type="ORF">BDK89_1323</name>
</gene>
<evidence type="ECO:0000256" key="6">
    <source>
        <dbReference type="SAM" id="Phobius"/>
    </source>
</evidence>
<evidence type="ECO:0000259" key="7">
    <source>
        <dbReference type="PROSITE" id="PS50850"/>
    </source>
</evidence>